<accession>A0A9D2T0H5</accession>
<feature type="transmembrane region" description="Helical" evidence="7">
    <location>
        <begin position="173"/>
        <end position="193"/>
    </location>
</feature>
<keyword evidence="5 7" id="KW-1133">Transmembrane helix</keyword>
<proteinExistence type="inferred from homology"/>
<gene>
    <name evidence="9" type="ORF">H9701_03505</name>
</gene>
<feature type="domain" description="ABC transmembrane type-1" evidence="8">
    <location>
        <begin position="94"/>
        <end position="299"/>
    </location>
</feature>
<feature type="transmembrane region" description="Helical" evidence="7">
    <location>
        <begin position="280"/>
        <end position="303"/>
    </location>
</feature>
<dbReference type="PROSITE" id="PS50928">
    <property type="entry name" value="ABC_TM1"/>
    <property type="match status" value="1"/>
</dbReference>
<comment type="caution">
    <text evidence="9">The sequence shown here is derived from an EMBL/GenBank/DDBJ whole genome shotgun (WGS) entry which is preliminary data.</text>
</comment>
<dbReference type="InterPro" id="IPR035906">
    <property type="entry name" value="MetI-like_sf"/>
</dbReference>
<name>A0A9D2T0H5_9FIRM</name>
<keyword evidence="3" id="KW-1003">Cell membrane</keyword>
<reference evidence="9" key="2">
    <citation type="submission" date="2021-04" db="EMBL/GenBank/DDBJ databases">
        <authorList>
            <person name="Gilroy R."/>
        </authorList>
    </citation>
    <scope>NUCLEOTIDE SEQUENCE</scope>
    <source>
        <strain evidence="9">CHK186-1790</strain>
    </source>
</reference>
<comment type="similarity">
    <text evidence="7">Belongs to the binding-protein-dependent transport system permease family.</text>
</comment>
<dbReference type="PANTHER" id="PTHR43163">
    <property type="entry name" value="DIPEPTIDE TRANSPORT SYSTEM PERMEASE PROTEIN DPPB-RELATED"/>
    <property type="match status" value="1"/>
</dbReference>
<evidence type="ECO:0000256" key="4">
    <source>
        <dbReference type="ARBA" id="ARBA00022692"/>
    </source>
</evidence>
<evidence type="ECO:0000256" key="3">
    <source>
        <dbReference type="ARBA" id="ARBA00022475"/>
    </source>
</evidence>
<sequence>MRYAAKKLFTLIITLFIVSLLAFLAFQIIPGDPTTAMLGTQATPEARAELQAELGLDRPVPVRYWDWLTSFLTGDFGESYSYRLPVAGLLGEKLAITGVLILMAFLFTIVLSIPLGILAGSIRNPVLDKLMTALDQVVMSVPSFFLGILTCYLFGTLLRVFVPGDFVSYTQDWGAFLSYLILPALSIALPRVAMTVKMLRGSILEQLGEDYVRTARSRGLPRGEILRRHVLKNALLPVITFLAVSAAEIMTSSIIVEQVFTIPGVGRLLLSSISNRDFPVVQAIVVILAAWIVVVNLVADVLYQLADPRIRLR</sequence>
<feature type="transmembrane region" description="Helical" evidence="7">
    <location>
        <begin position="94"/>
        <end position="120"/>
    </location>
</feature>
<keyword evidence="2 7" id="KW-0813">Transport</keyword>
<evidence type="ECO:0000256" key="1">
    <source>
        <dbReference type="ARBA" id="ARBA00004651"/>
    </source>
</evidence>
<evidence type="ECO:0000313" key="9">
    <source>
        <dbReference type="EMBL" id="HJC40605.1"/>
    </source>
</evidence>
<evidence type="ECO:0000256" key="5">
    <source>
        <dbReference type="ARBA" id="ARBA00022989"/>
    </source>
</evidence>
<dbReference type="Pfam" id="PF19300">
    <property type="entry name" value="BPD_transp_1_N"/>
    <property type="match status" value="1"/>
</dbReference>
<comment type="subcellular location">
    <subcellularLocation>
        <location evidence="1 7">Cell membrane</location>
        <topology evidence="1 7">Multi-pass membrane protein</topology>
    </subcellularLocation>
</comment>
<evidence type="ECO:0000256" key="7">
    <source>
        <dbReference type="RuleBase" id="RU363032"/>
    </source>
</evidence>
<feature type="transmembrane region" description="Helical" evidence="7">
    <location>
        <begin position="141"/>
        <end position="161"/>
    </location>
</feature>
<dbReference type="GO" id="GO:0071916">
    <property type="term" value="F:dipeptide transmembrane transporter activity"/>
    <property type="evidence" value="ECO:0007669"/>
    <property type="project" value="TreeGrafter"/>
</dbReference>
<evidence type="ECO:0000256" key="2">
    <source>
        <dbReference type="ARBA" id="ARBA00022448"/>
    </source>
</evidence>
<dbReference type="SUPFAM" id="SSF161098">
    <property type="entry name" value="MetI-like"/>
    <property type="match status" value="1"/>
</dbReference>
<dbReference type="GO" id="GO:0005886">
    <property type="term" value="C:plasma membrane"/>
    <property type="evidence" value="ECO:0007669"/>
    <property type="project" value="UniProtKB-SubCell"/>
</dbReference>
<keyword evidence="6 7" id="KW-0472">Membrane</keyword>
<dbReference type="AlphaFoldDB" id="A0A9D2T0H5"/>
<evidence type="ECO:0000256" key="6">
    <source>
        <dbReference type="ARBA" id="ARBA00023136"/>
    </source>
</evidence>
<dbReference type="EMBL" id="DWWJ01000068">
    <property type="protein sequence ID" value="HJC40605.1"/>
    <property type="molecule type" value="Genomic_DNA"/>
</dbReference>
<dbReference type="Proteomes" id="UP000823882">
    <property type="component" value="Unassembled WGS sequence"/>
</dbReference>
<reference evidence="9" key="1">
    <citation type="journal article" date="2021" name="PeerJ">
        <title>Extensive microbial diversity within the chicken gut microbiome revealed by metagenomics and culture.</title>
        <authorList>
            <person name="Gilroy R."/>
            <person name="Ravi A."/>
            <person name="Getino M."/>
            <person name="Pursley I."/>
            <person name="Horton D.L."/>
            <person name="Alikhan N.F."/>
            <person name="Baker D."/>
            <person name="Gharbi K."/>
            <person name="Hall N."/>
            <person name="Watson M."/>
            <person name="Adriaenssens E.M."/>
            <person name="Foster-Nyarko E."/>
            <person name="Jarju S."/>
            <person name="Secka A."/>
            <person name="Antonio M."/>
            <person name="Oren A."/>
            <person name="Chaudhuri R.R."/>
            <person name="La Ragione R."/>
            <person name="Hildebrand F."/>
            <person name="Pallen M.J."/>
        </authorList>
    </citation>
    <scope>NUCLEOTIDE SEQUENCE</scope>
    <source>
        <strain evidence="9">CHK186-1790</strain>
    </source>
</reference>
<protein>
    <submittedName>
        <fullName evidence="9">ABC transporter permease</fullName>
    </submittedName>
</protein>
<dbReference type="PANTHER" id="PTHR43163:SF6">
    <property type="entry name" value="DIPEPTIDE TRANSPORT SYSTEM PERMEASE PROTEIN DPPB-RELATED"/>
    <property type="match status" value="1"/>
</dbReference>
<evidence type="ECO:0000313" key="10">
    <source>
        <dbReference type="Proteomes" id="UP000823882"/>
    </source>
</evidence>
<keyword evidence="4 7" id="KW-0812">Transmembrane</keyword>
<organism evidence="9 10">
    <name type="scientific">Candidatus Intestinimonas pullistercoris</name>
    <dbReference type="NCBI Taxonomy" id="2838623"/>
    <lineage>
        <taxon>Bacteria</taxon>
        <taxon>Bacillati</taxon>
        <taxon>Bacillota</taxon>
        <taxon>Clostridia</taxon>
        <taxon>Eubacteriales</taxon>
        <taxon>Intestinimonas</taxon>
    </lineage>
</organism>
<dbReference type="InterPro" id="IPR045621">
    <property type="entry name" value="BPD_transp_1_N"/>
</dbReference>
<feature type="transmembrane region" description="Helical" evidence="7">
    <location>
        <begin position="234"/>
        <end position="260"/>
    </location>
</feature>
<dbReference type="Pfam" id="PF00528">
    <property type="entry name" value="BPD_transp_1"/>
    <property type="match status" value="1"/>
</dbReference>
<dbReference type="Gene3D" id="1.10.3720.10">
    <property type="entry name" value="MetI-like"/>
    <property type="match status" value="1"/>
</dbReference>
<evidence type="ECO:0000259" key="8">
    <source>
        <dbReference type="PROSITE" id="PS50928"/>
    </source>
</evidence>
<dbReference type="InterPro" id="IPR000515">
    <property type="entry name" value="MetI-like"/>
</dbReference>
<dbReference type="CDD" id="cd06261">
    <property type="entry name" value="TM_PBP2"/>
    <property type="match status" value="1"/>
</dbReference>